<sequence>MVSTKSYPVPFEDKLGEDELNRLKRRINEALFNDKERNTNVIVFDRNPLSDKELDEVMIYISSHAIVTSVKHTMDAIEATTEDDRKVNITLFFGGICFNRKIVQAKKKARESVESADSAFGAFEDVTGQGLTQVVGAFAPADAAEDAAKKKMADAIADAIAEDLDDLDLDD</sequence>
<dbReference type="Proteomes" id="UP001153069">
    <property type="component" value="Unassembled WGS sequence"/>
</dbReference>
<comment type="caution">
    <text evidence="1">The sequence shown here is derived from an EMBL/GenBank/DDBJ whole genome shotgun (WGS) entry which is preliminary data.</text>
</comment>
<evidence type="ECO:0000313" key="2">
    <source>
        <dbReference type="Proteomes" id="UP001153069"/>
    </source>
</evidence>
<evidence type="ECO:0000313" key="1">
    <source>
        <dbReference type="EMBL" id="CAB9512918.1"/>
    </source>
</evidence>
<accession>A0A9N8HFB9</accession>
<organism evidence="1 2">
    <name type="scientific">Seminavis robusta</name>
    <dbReference type="NCBI Taxonomy" id="568900"/>
    <lineage>
        <taxon>Eukaryota</taxon>
        <taxon>Sar</taxon>
        <taxon>Stramenopiles</taxon>
        <taxon>Ochrophyta</taxon>
        <taxon>Bacillariophyta</taxon>
        <taxon>Bacillariophyceae</taxon>
        <taxon>Bacillariophycidae</taxon>
        <taxon>Naviculales</taxon>
        <taxon>Naviculaceae</taxon>
        <taxon>Seminavis</taxon>
    </lineage>
</organism>
<keyword evidence="2" id="KW-1185">Reference proteome</keyword>
<protein>
    <submittedName>
        <fullName evidence="1">Uncharacterized protein</fullName>
    </submittedName>
</protein>
<reference evidence="1" key="1">
    <citation type="submission" date="2020-06" db="EMBL/GenBank/DDBJ databases">
        <authorList>
            <consortium name="Plant Systems Biology data submission"/>
        </authorList>
    </citation>
    <scope>NUCLEOTIDE SEQUENCE</scope>
    <source>
        <strain evidence="1">D6</strain>
    </source>
</reference>
<gene>
    <name evidence="1" type="ORF">SEMRO_561_G166890.1</name>
</gene>
<dbReference type="AlphaFoldDB" id="A0A9N8HFB9"/>
<name>A0A9N8HFB9_9STRA</name>
<dbReference type="EMBL" id="CAICTM010000560">
    <property type="protein sequence ID" value="CAB9512918.1"/>
    <property type="molecule type" value="Genomic_DNA"/>
</dbReference>
<proteinExistence type="predicted"/>